<evidence type="ECO:0000313" key="2">
    <source>
        <dbReference type="Proteomes" id="UP001500630"/>
    </source>
</evidence>
<accession>A0ABP6VNG1</accession>
<reference evidence="2" key="1">
    <citation type="journal article" date="2019" name="Int. J. Syst. Evol. Microbiol.">
        <title>The Global Catalogue of Microorganisms (GCM) 10K type strain sequencing project: providing services to taxonomists for standard genome sequencing and annotation.</title>
        <authorList>
            <consortium name="The Broad Institute Genomics Platform"/>
            <consortium name="The Broad Institute Genome Sequencing Center for Infectious Disease"/>
            <person name="Wu L."/>
            <person name="Ma J."/>
        </authorList>
    </citation>
    <scope>NUCLEOTIDE SEQUENCE [LARGE SCALE GENOMIC DNA]</scope>
    <source>
        <strain evidence="2">JCM 17326</strain>
    </source>
</reference>
<keyword evidence="2" id="KW-1185">Reference proteome</keyword>
<name>A0ABP6VNG1_9ACTN</name>
<comment type="caution">
    <text evidence="1">The sequence shown here is derived from an EMBL/GenBank/DDBJ whole genome shotgun (WGS) entry which is preliminary data.</text>
</comment>
<protein>
    <submittedName>
        <fullName evidence="1">Uncharacterized protein</fullName>
    </submittedName>
</protein>
<evidence type="ECO:0000313" key="1">
    <source>
        <dbReference type="EMBL" id="GAA3536498.1"/>
    </source>
</evidence>
<dbReference type="EMBL" id="BAABDQ010000003">
    <property type="protein sequence ID" value="GAA3536498.1"/>
    <property type="molecule type" value="Genomic_DNA"/>
</dbReference>
<organism evidence="1 2">
    <name type="scientific">Nonomuraea rosea</name>
    <dbReference type="NCBI Taxonomy" id="638574"/>
    <lineage>
        <taxon>Bacteria</taxon>
        <taxon>Bacillati</taxon>
        <taxon>Actinomycetota</taxon>
        <taxon>Actinomycetes</taxon>
        <taxon>Streptosporangiales</taxon>
        <taxon>Streptosporangiaceae</taxon>
        <taxon>Nonomuraea</taxon>
    </lineage>
</organism>
<sequence>MLDHARVLQPGEVGEPDAVGIEGTQLVRQAQHRSRFAHAPDAGDGYQTGLAEMPFEVGEEAGPADEAGELRR</sequence>
<proteinExistence type="predicted"/>
<dbReference type="Proteomes" id="UP001500630">
    <property type="component" value="Unassembled WGS sequence"/>
</dbReference>
<gene>
    <name evidence="1" type="ORF">GCM10022419_015360</name>
</gene>